<evidence type="ECO:0000313" key="7">
    <source>
        <dbReference type="Proteomes" id="UP000002318"/>
    </source>
</evidence>
<reference evidence="6 7" key="1">
    <citation type="journal article" date="2010" name="Stand. Genomic Sci.">
        <title>Complete genome sequence of Spirochaeta smaragdinae type strain (SEBR 4228).</title>
        <authorList>
            <person name="Mavromatis K."/>
            <person name="Yasawong M."/>
            <person name="Chertkov O."/>
            <person name="Lapidus A."/>
            <person name="Lucas S."/>
            <person name="Nolan M."/>
            <person name="Del Rio T.G."/>
            <person name="Tice H."/>
            <person name="Cheng J.F."/>
            <person name="Pitluck S."/>
            <person name="Liolios K."/>
            <person name="Ivanova N."/>
            <person name="Tapia R."/>
            <person name="Han C."/>
            <person name="Bruce D."/>
            <person name="Goodwin L."/>
            <person name="Pati A."/>
            <person name="Chen A."/>
            <person name="Palaniappan K."/>
            <person name="Land M."/>
            <person name="Hauser L."/>
            <person name="Chang Y.J."/>
            <person name="Jeffries C.D."/>
            <person name="Detter J.C."/>
            <person name="Rohde M."/>
            <person name="Brambilla E."/>
            <person name="Spring S."/>
            <person name="Goker M."/>
            <person name="Sikorski J."/>
            <person name="Woyke T."/>
            <person name="Bristow J."/>
            <person name="Eisen J.A."/>
            <person name="Markowitz V."/>
            <person name="Hugenholtz P."/>
            <person name="Klenk H.P."/>
            <person name="Kyrpides N.C."/>
        </authorList>
    </citation>
    <scope>NUCLEOTIDE SEQUENCE [LARGE SCALE GENOMIC DNA]</scope>
    <source>
        <strain evidence="7">DSM 11293 / JCM 15392 / SEBR 4228</strain>
    </source>
</reference>
<comment type="subcellular location">
    <subcellularLocation>
        <location evidence="1">Membrane</location>
        <topology evidence="1">Single-pass membrane protein</topology>
    </subcellularLocation>
</comment>
<dbReference type="KEGG" id="ssm:Spirs_2021"/>
<organism evidence="6 7">
    <name type="scientific">Sediminispirochaeta smaragdinae (strain DSM 11293 / JCM 15392 / SEBR 4228)</name>
    <name type="common">Spirochaeta smaragdinae</name>
    <dbReference type="NCBI Taxonomy" id="573413"/>
    <lineage>
        <taxon>Bacteria</taxon>
        <taxon>Pseudomonadati</taxon>
        <taxon>Spirochaetota</taxon>
        <taxon>Spirochaetia</taxon>
        <taxon>Spirochaetales</taxon>
        <taxon>Spirochaetaceae</taxon>
        <taxon>Sediminispirochaeta</taxon>
    </lineage>
</organism>
<evidence type="ECO:0000256" key="4">
    <source>
        <dbReference type="ARBA" id="ARBA00023136"/>
    </source>
</evidence>
<keyword evidence="2" id="KW-0812">Transmembrane</keyword>
<protein>
    <recommendedName>
        <fullName evidence="5">Translocation and assembly module TamB C-terminal domain-containing protein</fullName>
    </recommendedName>
</protein>
<dbReference type="InterPro" id="IPR007452">
    <property type="entry name" value="TamB_C"/>
</dbReference>
<name>E1R1K2_SEDSS</name>
<evidence type="ECO:0000256" key="2">
    <source>
        <dbReference type="ARBA" id="ARBA00022692"/>
    </source>
</evidence>
<dbReference type="HOGENOM" id="CLU_004913_0_0_12"/>
<proteinExistence type="predicted"/>
<dbReference type="GO" id="GO:0009306">
    <property type="term" value="P:protein secretion"/>
    <property type="evidence" value="ECO:0007669"/>
    <property type="project" value="InterPro"/>
</dbReference>
<dbReference type="RefSeq" id="WP_013254607.1">
    <property type="nucleotide sequence ID" value="NC_014364.1"/>
</dbReference>
<evidence type="ECO:0000256" key="1">
    <source>
        <dbReference type="ARBA" id="ARBA00004167"/>
    </source>
</evidence>
<dbReference type="eggNOG" id="COG2911">
    <property type="taxonomic scope" value="Bacteria"/>
</dbReference>
<keyword evidence="7" id="KW-1185">Reference proteome</keyword>
<accession>E1R1K2</accession>
<dbReference type="EMBL" id="CP002116">
    <property type="protein sequence ID" value="ADK81143.1"/>
    <property type="molecule type" value="Genomic_DNA"/>
</dbReference>
<keyword evidence="3" id="KW-1133">Transmembrane helix</keyword>
<evidence type="ECO:0000313" key="6">
    <source>
        <dbReference type="EMBL" id="ADK81143.1"/>
    </source>
</evidence>
<dbReference type="Pfam" id="PF04357">
    <property type="entry name" value="TamB"/>
    <property type="match status" value="1"/>
</dbReference>
<feature type="domain" description="Translocation and assembly module TamB C-terminal" evidence="5">
    <location>
        <begin position="1075"/>
        <end position="1391"/>
    </location>
</feature>
<dbReference type="GO" id="GO:0005886">
    <property type="term" value="C:plasma membrane"/>
    <property type="evidence" value="ECO:0007669"/>
    <property type="project" value="InterPro"/>
</dbReference>
<gene>
    <name evidence="6" type="ordered locus">Spirs_2021</name>
</gene>
<dbReference type="Proteomes" id="UP000002318">
    <property type="component" value="Chromosome"/>
</dbReference>
<evidence type="ECO:0000259" key="5">
    <source>
        <dbReference type="Pfam" id="PF04357"/>
    </source>
</evidence>
<dbReference type="STRING" id="573413.Spirs_2021"/>
<keyword evidence="4" id="KW-0472">Membrane</keyword>
<sequence length="1427" mass="158036">MAATTALFFPLQRRLDTLMESWQRQTIAAVEKQFGYTINYERIRPTILVRLEIFNARISDGSDTLLSLQRLSIQYNIIRLLRGDIEGAVSKIILVNTTLHIDAEKDSKLLSLFFSDRSQSKTAITTTPSPRLPSVPDLTIRGNNVNIDYSSSTFSLSVENLFFSLQGGQAPHFSSRGRITFSLKGAEQPSIAAPFQALITAEGTWKSSDTAGITIGLRDLQSPFMTIPTVRFHASLDGETLIVEKAADRIPLDLSLSHDFSESVTQLEILSEAFVPSSFLSLRGDYDSINPWLRNSYSGKMEFRYDKNHSRLTYSTDMAAQLRYVSGFELPFPLNHHVQIAATGDEKGMKIDLLRVTSSDMDFRLSGTALFSPLVFDLDLDIGRLAIDENLISGKGRLSYNRNGLFLTSDHMSYNDIKLSKLETWLSFDSAGSSDFSLRMTVPDEHSDRQGHIAAEGEFKWKDSFYLESSLSIQSVPLVNFYSELQRRGVEIPSFIPPSYLDMDGFFSTDKKRLSYSVVGLKISDGSADHYLSLSGAGTLDEHSIRNFDLRWGDYVAGGSSTFYIRDQALLAESDITVNQISYGFTAYYNFGKSLVLSGDHGSRLIARFKDDGIYLAAEADAFPLPIKLKESANISFSLHGRYRSPSSWQLVLDTFRFTSFFAFEGSGSIGNNAAFLTNISYQREGAPLRGSISAFYPDNSPLKAQGWVSLRDPKDEETYLGAFSLDPNGFSANFDIQNAPLSRFAIEKPQGKISGKLIAKGPYRDPDFSVDLSLEDGQQADKPLELEVRAEKKGSELQLKYGRGRFGNHVFQKISGLLMLNDGYITLSGEYRPYYQKKLQSVGFSLKGQTAPVNRLSALADIVQSSLSMGVTLDPILTSDGTMDPQHYELKKEEGTISVTGGPQEAINGYYRKGGDFYLGLSDPLPIVGTVNGQLVEKEISADISLVSADLSLLDGIADIGFFALHDGRAEGSLHIEGSINDPAFSGAISIQEARASSSLFPDELSPFDAYVRMTDKEVSLIAEPIRSGDATLDVSLGLTIERWLPRNYSIIIRPEGENGVKTEYAISGGGVDVTGYTRGIFEISGSATTLNLSGDLVLNDASITLQNRQNQKKKNSQETKQRRKRDFTLDLKITSGKRVEFFWPTINFPILRSFAETEQSVIIRFDSAERSFGLKGSIGIQGGEISYLQRNFLITRGDIEFNENADRFDPRLSVEAVLREIDDDGEPLKIYLTVDDQPLSKFEPKFSSDPAMSDAEIITILGASLPSRIGSEAIDLTTSLALTGSLVTQLGIIGTFESRVKDVLNVDLFSIRTQMIQNLIIDRLGSALGNEDYGGSDLSQYLDNTTIFLGKYFGNDLFIQGTLQIQANQVTDQIVNKNDLYINSEISLEWKTPLFLLELAIEPDFENPIDTLDNTSLGLSWSFSY</sequence>
<evidence type="ECO:0000256" key="3">
    <source>
        <dbReference type="ARBA" id="ARBA00022989"/>
    </source>
</evidence>